<dbReference type="PANTHER" id="PTHR44846">
    <property type="entry name" value="MANNOSYL-D-GLYCERATE TRANSPORT/METABOLISM SYSTEM REPRESSOR MNGR-RELATED"/>
    <property type="match status" value="1"/>
</dbReference>
<dbReference type="PRINTS" id="PR00035">
    <property type="entry name" value="HTHGNTR"/>
</dbReference>
<evidence type="ECO:0000313" key="8">
    <source>
        <dbReference type="Proteomes" id="UP000283738"/>
    </source>
</evidence>
<dbReference type="EMBL" id="QRTF01000019">
    <property type="protein sequence ID" value="RGQ48620.1"/>
    <property type="molecule type" value="Genomic_DNA"/>
</dbReference>
<dbReference type="SUPFAM" id="SSF64288">
    <property type="entry name" value="Chorismate lyase-like"/>
    <property type="match status" value="1"/>
</dbReference>
<dbReference type="AlphaFoldDB" id="A0A3R5VUM2"/>
<dbReference type="GO" id="GO:0003700">
    <property type="term" value="F:DNA-binding transcription factor activity"/>
    <property type="evidence" value="ECO:0007669"/>
    <property type="project" value="InterPro"/>
</dbReference>
<evidence type="ECO:0000256" key="3">
    <source>
        <dbReference type="ARBA" id="ARBA00023163"/>
    </source>
</evidence>
<dbReference type="InterPro" id="IPR028978">
    <property type="entry name" value="Chorismate_lyase_/UTRA_dom_sf"/>
</dbReference>
<dbReference type="CDD" id="cd07377">
    <property type="entry name" value="WHTH_GntR"/>
    <property type="match status" value="1"/>
</dbReference>
<dbReference type="InterPro" id="IPR000524">
    <property type="entry name" value="Tscrpt_reg_HTH_GntR"/>
</dbReference>
<dbReference type="Gene3D" id="3.40.1410.10">
    <property type="entry name" value="Chorismate lyase-like"/>
    <property type="match status" value="1"/>
</dbReference>
<keyword evidence="2" id="KW-0238">DNA-binding</keyword>
<dbReference type="Proteomes" id="UP000283701">
    <property type="component" value="Unassembled WGS sequence"/>
</dbReference>
<protein>
    <submittedName>
        <fullName evidence="5">GntR family transcriptional regulator</fullName>
    </submittedName>
</protein>
<dbReference type="InterPro" id="IPR036388">
    <property type="entry name" value="WH-like_DNA-bd_sf"/>
</dbReference>
<dbReference type="GO" id="GO:0003677">
    <property type="term" value="F:DNA binding"/>
    <property type="evidence" value="ECO:0007669"/>
    <property type="project" value="UniProtKB-KW"/>
</dbReference>
<dbReference type="InterPro" id="IPR050679">
    <property type="entry name" value="Bact_HTH_transcr_reg"/>
</dbReference>
<feature type="domain" description="HTH gntR-type" evidence="4">
    <location>
        <begin position="9"/>
        <end position="77"/>
    </location>
</feature>
<evidence type="ECO:0000259" key="4">
    <source>
        <dbReference type="PROSITE" id="PS50949"/>
    </source>
</evidence>
<dbReference type="PROSITE" id="PS50949">
    <property type="entry name" value="HTH_GNTR"/>
    <property type="match status" value="1"/>
</dbReference>
<proteinExistence type="predicted"/>
<evidence type="ECO:0000313" key="6">
    <source>
        <dbReference type="EMBL" id="RHF83740.1"/>
    </source>
</evidence>
<dbReference type="InterPro" id="IPR011663">
    <property type="entry name" value="UTRA"/>
</dbReference>
<organism evidence="5 8">
    <name type="scientific">Roseburia inulinivorans</name>
    <dbReference type="NCBI Taxonomy" id="360807"/>
    <lineage>
        <taxon>Bacteria</taxon>
        <taxon>Bacillati</taxon>
        <taxon>Bacillota</taxon>
        <taxon>Clostridia</taxon>
        <taxon>Lachnospirales</taxon>
        <taxon>Lachnospiraceae</taxon>
        <taxon>Roseburia</taxon>
    </lineage>
</organism>
<name>A0A3R5VUM2_9FIRM</name>
<comment type="caution">
    <text evidence="5">The sequence shown here is derived from an EMBL/GenBank/DDBJ whole genome shotgun (WGS) entry which is preliminary data.</text>
</comment>
<dbReference type="EMBL" id="QRHP01000010">
    <property type="protein sequence ID" value="RHF83740.1"/>
    <property type="molecule type" value="Genomic_DNA"/>
</dbReference>
<gene>
    <name evidence="6" type="ORF">DW654_10215</name>
    <name evidence="5" type="ORF">DWY96_09540</name>
</gene>
<evidence type="ECO:0000256" key="1">
    <source>
        <dbReference type="ARBA" id="ARBA00023015"/>
    </source>
</evidence>
<dbReference type="Pfam" id="PF07702">
    <property type="entry name" value="UTRA"/>
    <property type="match status" value="1"/>
</dbReference>
<evidence type="ECO:0000313" key="7">
    <source>
        <dbReference type="Proteomes" id="UP000283701"/>
    </source>
</evidence>
<dbReference type="PANTHER" id="PTHR44846:SF1">
    <property type="entry name" value="MANNOSYL-D-GLYCERATE TRANSPORT_METABOLISM SYSTEM REPRESSOR MNGR-RELATED"/>
    <property type="match status" value="1"/>
</dbReference>
<keyword evidence="1" id="KW-0805">Transcription regulation</keyword>
<keyword evidence="3" id="KW-0804">Transcription</keyword>
<dbReference type="Gene3D" id="1.10.10.10">
    <property type="entry name" value="Winged helix-like DNA-binding domain superfamily/Winged helix DNA-binding domain"/>
    <property type="match status" value="1"/>
</dbReference>
<reference evidence="7 8" key="1">
    <citation type="submission" date="2018-08" db="EMBL/GenBank/DDBJ databases">
        <title>A genome reference for cultivated species of the human gut microbiota.</title>
        <authorList>
            <person name="Zou Y."/>
            <person name="Xue W."/>
            <person name="Luo G."/>
        </authorList>
    </citation>
    <scope>NUCLEOTIDE SEQUENCE [LARGE SCALE GENOMIC DNA]</scope>
    <source>
        <strain evidence="5 8">AF28-15</strain>
        <strain evidence="6 7">AM23-23AC</strain>
    </source>
</reference>
<evidence type="ECO:0000313" key="5">
    <source>
        <dbReference type="EMBL" id="RGQ48620.1"/>
    </source>
</evidence>
<dbReference type="GO" id="GO:0045892">
    <property type="term" value="P:negative regulation of DNA-templated transcription"/>
    <property type="evidence" value="ECO:0007669"/>
    <property type="project" value="TreeGrafter"/>
</dbReference>
<evidence type="ECO:0000256" key="2">
    <source>
        <dbReference type="ARBA" id="ARBA00023125"/>
    </source>
</evidence>
<dbReference type="SMART" id="SM00345">
    <property type="entry name" value="HTH_GNTR"/>
    <property type="match status" value="1"/>
</dbReference>
<dbReference type="Proteomes" id="UP000283738">
    <property type="component" value="Unassembled WGS sequence"/>
</dbReference>
<dbReference type="Pfam" id="PF00392">
    <property type="entry name" value="GntR"/>
    <property type="match status" value="1"/>
</dbReference>
<sequence>MSDTSVNKKLKHVRVYDQLYEQILNGTYPAGSQLPSETLLSEHMGVSRMTLRKSLALLIEDGIVKNVPGVGNFICSPDTERKQESDLSSNKHPIFSYSTKVPDNTELDFRMEPPTRSILDTLNQYTPAVVITDRWYKKDNVPFAYSLSFLPIELIAEKQIDLTHPDELLHYLESDCYKTMASCHRICSYTTTGNFTADKYAISEHDSFLLIQENIYDENGRIQVSSKHYIPAGLFRIELSL</sequence>
<dbReference type="InterPro" id="IPR036390">
    <property type="entry name" value="WH_DNA-bd_sf"/>
</dbReference>
<dbReference type="SUPFAM" id="SSF46785">
    <property type="entry name" value="Winged helix' DNA-binding domain"/>
    <property type="match status" value="1"/>
</dbReference>
<accession>A0A3R5VUM2</accession>